<evidence type="ECO:0000256" key="1">
    <source>
        <dbReference type="SAM" id="Phobius"/>
    </source>
</evidence>
<organism evidence="2 3">
    <name type="scientific">Cytobacillus solani</name>
    <dbReference type="NCBI Taxonomy" id="1637975"/>
    <lineage>
        <taxon>Bacteria</taxon>
        <taxon>Bacillati</taxon>
        <taxon>Bacillota</taxon>
        <taxon>Bacilli</taxon>
        <taxon>Bacillales</taxon>
        <taxon>Bacillaceae</taxon>
        <taxon>Cytobacillus</taxon>
    </lineage>
</organism>
<dbReference type="PATRIC" id="fig|1637975.4.peg.2038"/>
<keyword evidence="1" id="KW-0472">Membrane</keyword>
<feature type="transmembrane region" description="Helical" evidence="1">
    <location>
        <begin position="9"/>
        <end position="27"/>
    </location>
</feature>
<dbReference type="Proteomes" id="UP000050996">
    <property type="component" value="Unassembled WGS sequence"/>
</dbReference>
<dbReference type="AlphaFoldDB" id="A0A0Q3QNA0"/>
<gene>
    <name evidence="2" type="ORF">AN957_11220</name>
</gene>
<evidence type="ECO:0000313" key="3">
    <source>
        <dbReference type="Proteomes" id="UP000050996"/>
    </source>
</evidence>
<keyword evidence="1" id="KW-1133">Transmembrane helix</keyword>
<dbReference type="RefSeq" id="WP_056684152.1">
    <property type="nucleotide sequence ID" value="NZ_LJIX01000006.1"/>
</dbReference>
<name>A0A0Q3QNA0_9BACI</name>
<reference evidence="2 3" key="1">
    <citation type="submission" date="2015-09" db="EMBL/GenBank/DDBJ databases">
        <title>Genome sequencing project for genomic taxonomy and phylogenomics of Bacillus-like bacteria.</title>
        <authorList>
            <person name="Liu B."/>
            <person name="Wang J."/>
            <person name="Zhu Y."/>
            <person name="Liu G."/>
            <person name="Chen Q."/>
            <person name="Chen Z."/>
            <person name="Lan J."/>
            <person name="Che J."/>
            <person name="Ge C."/>
            <person name="Shi H."/>
            <person name="Pan Z."/>
            <person name="Liu X."/>
        </authorList>
    </citation>
    <scope>NUCLEOTIDE SEQUENCE [LARGE SCALE GENOMIC DNA]</scope>
    <source>
        <strain evidence="2 3">FJAT-18043</strain>
    </source>
</reference>
<proteinExistence type="predicted"/>
<evidence type="ECO:0000313" key="2">
    <source>
        <dbReference type="EMBL" id="KQL19096.1"/>
    </source>
</evidence>
<keyword evidence="1" id="KW-0812">Transmembrane</keyword>
<keyword evidence="3" id="KW-1185">Reference proteome</keyword>
<comment type="caution">
    <text evidence="2">The sequence shown here is derived from an EMBL/GenBank/DDBJ whole genome shotgun (WGS) entry which is preliminary data.</text>
</comment>
<sequence length="77" mass="9196">MERTLIKTAIYSFIISFSALLVLVNRAGTSEDFNGMRSSWEIPYPDFFFMILEYSIMITFIMVIIVFLIKRFKKRKR</sequence>
<feature type="transmembrane region" description="Helical" evidence="1">
    <location>
        <begin position="47"/>
        <end position="69"/>
    </location>
</feature>
<protein>
    <submittedName>
        <fullName evidence="2">Uncharacterized protein</fullName>
    </submittedName>
</protein>
<accession>A0A0Q3QNA0</accession>
<dbReference type="EMBL" id="LJIX01000006">
    <property type="protein sequence ID" value="KQL19096.1"/>
    <property type="molecule type" value="Genomic_DNA"/>
</dbReference>